<dbReference type="Pfam" id="PF13746">
    <property type="entry name" value="Fer4_18"/>
    <property type="match status" value="1"/>
</dbReference>
<dbReference type="InterPro" id="IPR051684">
    <property type="entry name" value="Electron_Trans/Redox"/>
</dbReference>
<dbReference type="PROSITE" id="PS00198">
    <property type="entry name" value="4FE4S_FER_1"/>
    <property type="match status" value="1"/>
</dbReference>
<keyword evidence="5" id="KW-0408">Iron</keyword>
<keyword evidence="10" id="KW-1185">Reference proteome</keyword>
<sequence length="483" mass="55197">MAEQEKIDIKDVTDKGVTGTFNPNAFKSGDDRFNPGNRIYVRAQTGRWQRLRKLMGWFFMVLFVALPWLRYDGRQAILFDLEHQQFHIFGATIWPQDLTLLAWVFMIAAFALFFVTTFLGRVWCGYLCPQTVWTFMFIWFEEKFEGSANKRRKLDAAPWSADKLLRKGAKHLAWILLSLGTGLTFVAYFQDATRLVPQFFSAATSGWVSFWVIFFAACTYGNAGWMRAIMCIHMCPYSRFQSAMFDKDTFIVGYDAKRGESRGPRARKADPKALGLGDCIDCDLCVQVCPTGIDIRDGLQYECINCGACVDACDNTMERMGYEKGLISYTTEHKLEHDSTHVARPKLIGYGLVMVIMLGVFVYNAMSIMPMGLDIIRDRNQLFRENSEGLIENTYTLKILNKTLHDQGFQLDVEGLPEHQWFGPREVTLKAGEIYTLPISLAVDPYNLKRPTLDIQFVLRRTDAPAEDGKAELRQASKFISRL</sequence>
<feature type="transmembrane region" description="Helical" evidence="7">
    <location>
        <begin position="54"/>
        <end position="71"/>
    </location>
</feature>
<dbReference type="PROSITE" id="PS51379">
    <property type="entry name" value="4FE4S_FER_2"/>
    <property type="match status" value="1"/>
</dbReference>
<evidence type="ECO:0000256" key="2">
    <source>
        <dbReference type="ARBA" id="ARBA00022485"/>
    </source>
</evidence>
<dbReference type="PANTHER" id="PTHR30176:SF3">
    <property type="entry name" value="FERREDOXIN-TYPE PROTEIN NAPH"/>
    <property type="match status" value="1"/>
</dbReference>
<dbReference type="Gene3D" id="2.60.40.10">
    <property type="entry name" value="Immunoglobulins"/>
    <property type="match status" value="1"/>
</dbReference>
<dbReference type="InterPro" id="IPR032879">
    <property type="entry name" value="FixG_C"/>
</dbReference>
<feature type="transmembrane region" description="Helical" evidence="7">
    <location>
        <begin position="195"/>
        <end position="220"/>
    </location>
</feature>
<evidence type="ECO:0000313" key="9">
    <source>
        <dbReference type="EMBL" id="MFM4894513.1"/>
    </source>
</evidence>
<evidence type="ECO:0000256" key="5">
    <source>
        <dbReference type="ARBA" id="ARBA00023004"/>
    </source>
</evidence>
<keyword evidence="3" id="KW-0479">Metal-binding</keyword>
<keyword evidence="6" id="KW-0411">Iron-sulfur</keyword>
<dbReference type="Proteomes" id="UP001630969">
    <property type="component" value="Unassembled WGS sequence"/>
</dbReference>
<evidence type="ECO:0000313" key="10">
    <source>
        <dbReference type="Proteomes" id="UP001630969"/>
    </source>
</evidence>
<keyword evidence="1" id="KW-0813">Transport</keyword>
<dbReference type="Pfam" id="PF11614">
    <property type="entry name" value="FixG_C"/>
    <property type="match status" value="1"/>
</dbReference>
<dbReference type="SUPFAM" id="SSF54862">
    <property type="entry name" value="4Fe-4S ferredoxins"/>
    <property type="match status" value="1"/>
</dbReference>
<dbReference type="GeneID" id="97221934"/>
<accession>A0ABW9GWM3</accession>
<dbReference type="NCBIfam" id="TIGR02745">
    <property type="entry name" value="ccoG_rdxA_fixG"/>
    <property type="match status" value="1"/>
</dbReference>
<dbReference type="Pfam" id="PF12801">
    <property type="entry name" value="Fer4_5"/>
    <property type="match status" value="1"/>
</dbReference>
<protein>
    <submittedName>
        <fullName evidence="9">Cytochrome c oxidase accessory protein CcoG</fullName>
    </submittedName>
</protein>
<evidence type="ECO:0000256" key="1">
    <source>
        <dbReference type="ARBA" id="ARBA00022448"/>
    </source>
</evidence>
<reference evidence="9 10" key="1">
    <citation type="submission" date="2024-09" db="EMBL/GenBank/DDBJ databases">
        <title>Aeromonas strains Genome sequencing and assembly.</title>
        <authorList>
            <person name="Hu X."/>
            <person name="Tang B."/>
        </authorList>
    </citation>
    <scope>NUCLEOTIDE SEQUENCE [LARGE SCALE GENOMIC DNA]</scope>
    <source>
        <strain evidence="9 10">NB23SCDHY001</strain>
    </source>
</reference>
<dbReference type="InterPro" id="IPR017896">
    <property type="entry name" value="4Fe4S_Fe-S-bd"/>
</dbReference>
<comment type="caution">
    <text evidence="9">The sequence shown here is derived from an EMBL/GenBank/DDBJ whole genome shotgun (WGS) entry which is preliminary data.</text>
</comment>
<dbReference type="InterPro" id="IPR013783">
    <property type="entry name" value="Ig-like_fold"/>
</dbReference>
<feature type="transmembrane region" description="Helical" evidence="7">
    <location>
        <begin position="347"/>
        <end position="366"/>
    </location>
</feature>
<feature type="transmembrane region" description="Helical" evidence="7">
    <location>
        <begin position="172"/>
        <end position="189"/>
    </location>
</feature>
<feature type="transmembrane region" description="Helical" evidence="7">
    <location>
        <begin position="100"/>
        <end position="120"/>
    </location>
</feature>
<evidence type="ECO:0000256" key="7">
    <source>
        <dbReference type="SAM" id="Phobius"/>
    </source>
</evidence>
<keyword evidence="4" id="KW-0249">Electron transport</keyword>
<name>A0ABW9GWM3_9GAMM</name>
<dbReference type="EMBL" id="JBGXBU010000009">
    <property type="protein sequence ID" value="MFM4894513.1"/>
    <property type="molecule type" value="Genomic_DNA"/>
</dbReference>
<keyword evidence="7" id="KW-0812">Transmembrane</keyword>
<dbReference type="RefSeq" id="WP_111874126.1">
    <property type="nucleotide sequence ID" value="NZ_JBGXAX010000010.1"/>
</dbReference>
<organism evidence="9 10">
    <name type="scientific">Aeromonas bivalvium</name>
    <dbReference type="NCBI Taxonomy" id="440079"/>
    <lineage>
        <taxon>Bacteria</taxon>
        <taxon>Pseudomonadati</taxon>
        <taxon>Pseudomonadota</taxon>
        <taxon>Gammaproteobacteria</taxon>
        <taxon>Aeromonadales</taxon>
        <taxon>Aeromonadaceae</taxon>
        <taxon>Aeromonas</taxon>
    </lineage>
</organism>
<dbReference type="PANTHER" id="PTHR30176">
    <property type="entry name" value="FERREDOXIN-TYPE PROTEIN NAPH"/>
    <property type="match status" value="1"/>
</dbReference>
<keyword evidence="7" id="KW-1133">Transmembrane helix</keyword>
<proteinExistence type="predicted"/>
<gene>
    <name evidence="9" type="primary">ccoG</name>
    <name evidence="9" type="ORF">ACEUDJ_16830</name>
</gene>
<dbReference type="InterPro" id="IPR017900">
    <property type="entry name" value="4Fe4S_Fe_S_CS"/>
</dbReference>
<evidence type="ECO:0000256" key="6">
    <source>
        <dbReference type="ARBA" id="ARBA00023014"/>
    </source>
</evidence>
<keyword evidence="2" id="KW-0004">4Fe-4S</keyword>
<evidence type="ECO:0000256" key="4">
    <source>
        <dbReference type="ARBA" id="ARBA00022982"/>
    </source>
</evidence>
<dbReference type="InterPro" id="IPR014116">
    <property type="entry name" value="Cyt_c_oxidase_cbb3_FixG"/>
</dbReference>
<feature type="domain" description="4Fe-4S ferredoxin-type" evidence="8">
    <location>
        <begin position="270"/>
        <end position="298"/>
    </location>
</feature>
<keyword evidence="7" id="KW-0472">Membrane</keyword>
<evidence type="ECO:0000256" key="3">
    <source>
        <dbReference type="ARBA" id="ARBA00022723"/>
    </source>
</evidence>
<evidence type="ECO:0000259" key="8">
    <source>
        <dbReference type="PROSITE" id="PS51379"/>
    </source>
</evidence>